<evidence type="ECO:0000313" key="3">
    <source>
        <dbReference type="EMBL" id="KJH46773.1"/>
    </source>
</evidence>
<reference evidence="4" key="2">
    <citation type="journal article" date="2016" name="Sci. Rep.">
        <title>Dictyocaulus viviparus genome, variome and transcriptome elucidate lungworm biology and support future intervention.</title>
        <authorList>
            <person name="McNulty S.N."/>
            <person name="Strube C."/>
            <person name="Rosa B.A."/>
            <person name="Martin J.C."/>
            <person name="Tyagi R."/>
            <person name="Choi Y.J."/>
            <person name="Wang Q."/>
            <person name="Hallsworth Pepin K."/>
            <person name="Zhang X."/>
            <person name="Ozersky P."/>
            <person name="Wilson R.K."/>
            <person name="Sternberg P.W."/>
            <person name="Gasser R.B."/>
            <person name="Mitreva M."/>
        </authorList>
    </citation>
    <scope>NUCLEOTIDE SEQUENCE [LARGE SCALE GENOMIC DNA]</scope>
    <source>
        <strain evidence="4">HannoverDv2000</strain>
    </source>
</reference>
<dbReference type="PANTHER" id="PTHR13425">
    <property type="entry name" value="HEADCASE PROTEIN"/>
    <property type="match status" value="1"/>
</dbReference>
<gene>
    <name evidence="3" type="ORF">DICVIV_07148</name>
</gene>
<feature type="compositionally biased region" description="Basic and acidic residues" evidence="1">
    <location>
        <begin position="1"/>
        <end position="19"/>
    </location>
</feature>
<keyword evidence="4" id="KW-1185">Reference proteome</keyword>
<proteinExistence type="predicted"/>
<dbReference type="InterPro" id="IPR054537">
    <property type="entry name" value="HECA_N"/>
</dbReference>
<dbReference type="InterPro" id="IPR026066">
    <property type="entry name" value="Headcase"/>
</dbReference>
<protein>
    <recommendedName>
        <fullName evidence="2">Headcase N-terminal domain-containing protein</fullName>
    </recommendedName>
</protein>
<evidence type="ECO:0000313" key="4">
    <source>
        <dbReference type="Proteomes" id="UP000053766"/>
    </source>
</evidence>
<dbReference type="EMBL" id="KN716335">
    <property type="protein sequence ID" value="KJH46773.1"/>
    <property type="molecule type" value="Genomic_DNA"/>
</dbReference>
<evidence type="ECO:0000256" key="1">
    <source>
        <dbReference type="SAM" id="MobiDB-lite"/>
    </source>
</evidence>
<dbReference type="Proteomes" id="UP000053766">
    <property type="component" value="Unassembled WGS sequence"/>
</dbReference>
<dbReference type="Pfam" id="PF15353">
    <property type="entry name" value="HECA_N"/>
    <property type="match status" value="1"/>
</dbReference>
<feature type="compositionally biased region" description="Low complexity" evidence="1">
    <location>
        <begin position="208"/>
        <end position="217"/>
    </location>
</feature>
<dbReference type="OrthoDB" id="10012848at2759"/>
<feature type="domain" description="Headcase N-terminal" evidence="2">
    <location>
        <begin position="53"/>
        <end position="130"/>
    </location>
</feature>
<sequence>MGSARKNDKARSKDKDRKATSVHPTPLIPKVHGCPVPDPIRCFEGKPLPIGDEGVTMKCSNEKCPFENVLLHERCFEAFEHHLVKVLSNLGSARGWTDAQRRANLWDKKGQSLIAKVCRCRCGLGLTKVDELAAYNRLKSKTQEQAPREATIVEGRQTGHLKKKHKAKSALPKLNFGSVKTPYKATAEEREARTLTRKHGVIPRDKSSSSMSSTPTSYFTFEPRRESLTYASDAWGVLSTLTSSTKTQSLNNGKITSCSIAVMSSHLADHDDTISTSSKNDCTQDSSNDLSSAPLCHTMSYDSIAMKHGESLINDHLTSSPFMNVSVNMQAEMLGHENGIEQKCSLTASSECGEQMSYKDGASLKDCVMTLPPFASLPLRNTQDIILSANFTNHECVSSTERLEKLGR</sequence>
<reference evidence="3 4" key="1">
    <citation type="submission" date="2013-11" db="EMBL/GenBank/DDBJ databases">
        <title>Draft genome of the bovine lungworm Dictyocaulus viviparus.</title>
        <authorList>
            <person name="Mitreva M."/>
        </authorList>
    </citation>
    <scope>NUCLEOTIDE SEQUENCE [LARGE SCALE GENOMIC DNA]</scope>
    <source>
        <strain evidence="3 4">HannoverDv2000</strain>
    </source>
</reference>
<evidence type="ECO:0000259" key="2">
    <source>
        <dbReference type="Pfam" id="PF15353"/>
    </source>
</evidence>
<organism evidence="3 4">
    <name type="scientific">Dictyocaulus viviparus</name>
    <name type="common">Bovine lungworm</name>
    <dbReference type="NCBI Taxonomy" id="29172"/>
    <lineage>
        <taxon>Eukaryota</taxon>
        <taxon>Metazoa</taxon>
        <taxon>Ecdysozoa</taxon>
        <taxon>Nematoda</taxon>
        <taxon>Chromadorea</taxon>
        <taxon>Rhabditida</taxon>
        <taxon>Rhabditina</taxon>
        <taxon>Rhabditomorpha</taxon>
        <taxon>Strongyloidea</taxon>
        <taxon>Metastrongylidae</taxon>
        <taxon>Dictyocaulus</taxon>
    </lineage>
</organism>
<accession>A0A0D8XQ61</accession>
<dbReference type="AlphaFoldDB" id="A0A0D8XQ61"/>
<feature type="region of interest" description="Disordered" evidence="1">
    <location>
        <begin position="1"/>
        <end position="32"/>
    </location>
</feature>
<name>A0A0D8XQ61_DICVI</name>
<dbReference type="PANTHER" id="PTHR13425:SF3">
    <property type="entry name" value="HEADCASE PROTEIN HOMOLOG"/>
    <property type="match status" value="1"/>
</dbReference>
<feature type="region of interest" description="Disordered" evidence="1">
    <location>
        <begin position="199"/>
        <end position="218"/>
    </location>
</feature>